<organism evidence="1 2">
    <name type="scientific">Pistacia integerrima</name>
    <dbReference type="NCBI Taxonomy" id="434235"/>
    <lineage>
        <taxon>Eukaryota</taxon>
        <taxon>Viridiplantae</taxon>
        <taxon>Streptophyta</taxon>
        <taxon>Embryophyta</taxon>
        <taxon>Tracheophyta</taxon>
        <taxon>Spermatophyta</taxon>
        <taxon>Magnoliopsida</taxon>
        <taxon>eudicotyledons</taxon>
        <taxon>Gunneridae</taxon>
        <taxon>Pentapetalae</taxon>
        <taxon>rosids</taxon>
        <taxon>malvids</taxon>
        <taxon>Sapindales</taxon>
        <taxon>Anacardiaceae</taxon>
        <taxon>Pistacia</taxon>
    </lineage>
</organism>
<gene>
    <name evidence="1" type="ORF">Pint_15820</name>
</gene>
<dbReference type="EMBL" id="CM047737">
    <property type="protein sequence ID" value="KAJ0047754.1"/>
    <property type="molecule type" value="Genomic_DNA"/>
</dbReference>
<reference evidence="2" key="1">
    <citation type="journal article" date="2023" name="G3 (Bethesda)">
        <title>Genome assembly and association tests identify interacting loci associated with vigor, precocity, and sex in interspecific pistachio rootstocks.</title>
        <authorList>
            <person name="Palmer W."/>
            <person name="Jacygrad E."/>
            <person name="Sagayaradj S."/>
            <person name="Cavanaugh K."/>
            <person name="Han R."/>
            <person name="Bertier L."/>
            <person name="Beede B."/>
            <person name="Kafkas S."/>
            <person name="Golino D."/>
            <person name="Preece J."/>
            <person name="Michelmore R."/>
        </authorList>
    </citation>
    <scope>NUCLEOTIDE SEQUENCE [LARGE SCALE GENOMIC DNA]</scope>
</reference>
<comment type="caution">
    <text evidence="1">The sequence shown here is derived from an EMBL/GenBank/DDBJ whole genome shotgun (WGS) entry which is preliminary data.</text>
</comment>
<evidence type="ECO:0000313" key="2">
    <source>
        <dbReference type="Proteomes" id="UP001163603"/>
    </source>
</evidence>
<name>A0ACC0ZBX7_9ROSI</name>
<proteinExistence type="predicted"/>
<sequence length="1081" mass="122733">MDKTEINGPNSRFISADCGSTVRSPSQHNYSSRAVQETLEHLASIDLSELCNEAKIERCRATRDLRSCGRYVQCVLNSCGHASLCAECSQRCDFCPICRIPIPKDGNRLRLRLYYECIEAGLISKRCDERFQDIEDGENQLTADIQRLYSLFDIALENNLTSLICHCILLLHWCPSLFLYVSDVCMDEAAVSSDPVIAFLLDEVVIKDWCQRAFKNIIAELEWIYNLGVEEMKTRLSTLLKFSVQLAGISSVIEVLSSSFKDDLSAQVHDLHQLQESILKTKQHLEIMMWCVKHQFLEDLTSRYVNFASWRSSVRQRKSAATKRAWFDAVNYSAESTGQDGSLFIEDALANLEIEQKYDQGRGEELELASLHKDDGGLSFFKSRIEGLSGCYPFENLRAAVDILFLHGSSDLVVAKQAIVSFLHFKLLFAYWMISLVVDIFNQGIFFYFFLCFLTEAQFLYYLFDRHWTMPDENWRHIVDDFAATFSITRHSLLESLTFYLLDDHTDEALQEACHLLPEISGPTTHPKIARVLLERENPETALMVLRWSGRDGGSELVSLSEAGTAVRVRVECALLTEAFTYQRMLCSKVREKQLKYGPIGGSPDYLKGGFKTWEQWVEILVTEICCLCIRRNLVDRMIELPWNSNEEKHLHKCLLDSAADDPSTTIGSLLVVFFIQASKYLICLLIKDFPPFEGSGGHTHISWTQVHYLSCSYARELLGYSAFRFCLASRTAGDNLRYRYAEAYQVNLKLQSVEQDFLSRNPVSEEILSRMQSQSHWRTKLVDSCIELLPEVQQQLVKSGKLPVIAVTSGEETEMPAQSDLSELQEPKSTSLLAPTSDSSRLGMNHFTPAKSSAVEMPIGLGGSIYNPHFEVGNYSTSILRERLFTNAGGAKYEVGASKDFKFDKISTPGKRWPSLMDATPFRDINNSSRALLNRHRQDELLDQVSSVPEQNGFASQFQNTIPRHSRRMTTNPVSTPSSNRGLLKDHSQDLRSNLSSKRVHSDRDDRSWNFVSSEEPMDVSWSYGKKSPGVEDRYANANGGPRWRSDETSDEEEEPSPERSMGVASTPSRGIRRSRFARR</sequence>
<evidence type="ECO:0000313" key="1">
    <source>
        <dbReference type="EMBL" id="KAJ0047754.1"/>
    </source>
</evidence>
<protein>
    <submittedName>
        <fullName evidence="1">Uncharacterized protein</fullName>
    </submittedName>
</protein>
<keyword evidence="2" id="KW-1185">Reference proteome</keyword>
<dbReference type="Proteomes" id="UP001163603">
    <property type="component" value="Chromosome 2"/>
</dbReference>
<accession>A0ACC0ZBX7</accession>